<keyword evidence="7" id="KW-0963">Cytoplasm</keyword>
<dbReference type="GO" id="GO:0072344">
    <property type="term" value="P:rescue of stalled ribosome"/>
    <property type="evidence" value="ECO:0007669"/>
    <property type="project" value="UniProtKB-UniRule"/>
</dbReference>
<keyword evidence="2 7" id="KW-0820">tRNA-binding</keyword>
<evidence type="ECO:0000256" key="7">
    <source>
        <dbReference type="HAMAP-Rule" id="MF_00083"/>
    </source>
</evidence>
<evidence type="ECO:0000256" key="8">
    <source>
        <dbReference type="SAM" id="MobiDB-lite"/>
    </source>
</evidence>
<gene>
    <name evidence="7" type="primary">pth</name>
    <name evidence="9" type="ORF">E6Q80_14745</name>
</gene>
<dbReference type="GO" id="GO:0005737">
    <property type="term" value="C:cytoplasm"/>
    <property type="evidence" value="ECO:0007669"/>
    <property type="project" value="UniProtKB-SubCell"/>
</dbReference>
<evidence type="ECO:0000256" key="4">
    <source>
        <dbReference type="ARBA" id="ARBA00022884"/>
    </source>
</evidence>
<feature type="binding site" evidence="7">
    <location>
        <position position="71"/>
    </location>
    <ligand>
        <name>tRNA</name>
        <dbReference type="ChEBI" id="CHEBI:17843"/>
    </ligand>
</feature>
<feature type="binding site" evidence="7">
    <location>
        <position position="73"/>
    </location>
    <ligand>
        <name>tRNA</name>
        <dbReference type="ChEBI" id="CHEBI:17843"/>
    </ligand>
</feature>
<evidence type="ECO:0000256" key="6">
    <source>
        <dbReference type="ARBA" id="ARBA00050038"/>
    </source>
</evidence>
<evidence type="ECO:0000313" key="9">
    <source>
        <dbReference type="EMBL" id="TXH82799.1"/>
    </source>
</evidence>
<keyword evidence="3 7" id="KW-0378">Hydrolase</keyword>
<dbReference type="PROSITE" id="PS01196">
    <property type="entry name" value="PEPT_TRNA_HYDROL_2"/>
    <property type="match status" value="1"/>
</dbReference>
<feature type="binding site" evidence="7">
    <location>
        <position position="22"/>
    </location>
    <ligand>
        <name>tRNA</name>
        <dbReference type="ChEBI" id="CHEBI:17843"/>
    </ligand>
</feature>
<dbReference type="SUPFAM" id="SSF53178">
    <property type="entry name" value="Peptidyl-tRNA hydrolase-like"/>
    <property type="match status" value="1"/>
</dbReference>
<protein>
    <recommendedName>
        <fullName evidence="6 7">Peptidyl-tRNA hydrolase</fullName>
        <shortName evidence="7">Pth</shortName>
        <ecNumber evidence="1 7">3.1.1.29</ecNumber>
    </recommendedName>
</protein>
<dbReference type="HAMAP" id="MF_00083">
    <property type="entry name" value="Pept_tRNA_hydro_bact"/>
    <property type="match status" value="1"/>
</dbReference>
<name>A0A5C7SH82_THASP</name>
<dbReference type="InterPro" id="IPR018171">
    <property type="entry name" value="Pept_tRNA_hydro_CS"/>
</dbReference>
<feature type="active site" description="Proton acceptor" evidence="7">
    <location>
        <position position="27"/>
    </location>
</feature>
<sequence length="226" mass="24661">MSNAAARPPRLIVGLGNPGAEYSETRHNAGFWFCERLADQLGARYSFESRFHGLVANAREAGMWLLMPQTFMNRSGQAIGALARFYRIEPAEILVVHDELDIPPGQLRLKFGGGLGGHNGLKDTSAHLGTNDYWRLRIGIGHPGDRNEVVNFVLKPARREEQQQIDEALDKALAVWPQIVRGELNAAATRLNVRPAPPKPPKPPKTPRPAQPDAGSEPPATDGSAA</sequence>
<evidence type="ECO:0000256" key="3">
    <source>
        <dbReference type="ARBA" id="ARBA00022801"/>
    </source>
</evidence>
<dbReference type="PANTHER" id="PTHR17224:SF1">
    <property type="entry name" value="PEPTIDYL-TRNA HYDROLASE"/>
    <property type="match status" value="1"/>
</dbReference>
<dbReference type="GO" id="GO:0000049">
    <property type="term" value="F:tRNA binding"/>
    <property type="evidence" value="ECO:0007669"/>
    <property type="project" value="UniProtKB-UniRule"/>
</dbReference>
<feature type="region of interest" description="Disordered" evidence="8">
    <location>
        <begin position="189"/>
        <end position="226"/>
    </location>
</feature>
<dbReference type="CDD" id="cd00462">
    <property type="entry name" value="PTH"/>
    <property type="match status" value="1"/>
</dbReference>
<comment type="subcellular location">
    <subcellularLocation>
        <location evidence="7">Cytoplasm</location>
    </subcellularLocation>
</comment>
<proteinExistence type="inferred from homology"/>
<dbReference type="Pfam" id="PF01195">
    <property type="entry name" value="Pept_tRNA_hydro"/>
    <property type="match status" value="1"/>
</dbReference>
<accession>A0A5C7SH82</accession>
<dbReference type="FunFam" id="3.40.50.1470:FF:000001">
    <property type="entry name" value="Peptidyl-tRNA hydrolase"/>
    <property type="match status" value="1"/>
</dbReference>
<comment type="caution">
    <text evidence="9">The sequence shown here is derived from an EMBL/GenBank/DDBJ whole genome shotgun (WGS) entry which is preliminary data.</text>
</comment>
<dbReference type="RefSeq" id="WP_276659695.1">
    <property type="nucleotide sequence ID" value="NZ_JAYRXT010000352.1"/>
</dbReference>
<dbReference type="Proteomes" id="UP000321192">
    <property type="component" value="Unassembled WGS sequence"/>
</dbReference>
<keyword evidence="4 7" id="KW-0694">RNA-binding</keyword>
<feature type="site" description="Stabilizes the basic form of H active site to accept a proton" evidence="7">
    <location>
        <position position="98"/>
    </location>
</feature>
<dbReference type="Gene3D" id="3.40.50.1470">
    <property type="entry name" value="Peptidyl-tRNA hydrolase"/>
    <property type="match status" value="1"/>
</dbReference>
<evidence type="ECO:0000256" key="1">
    <source>
        <dbReference type="ARBA" id="ARBA00013260"/>
    </source>
</evidence>
<comment type="catalytic activity">
    <reaction evidence="7">
        <text>an N-acyl-L-alpha-aminoacyl-tRNA + H2O = an N-acyl-L-amino acid + a tRNA + H(+)</text>
        <dbReference type="Rhea" id="RHEA:54448"/>
        <dbReference type="Rhea" id="RHEA-COMP:10123"/>
        <dbReference type="Rhea" id="RHEA-COMP:13883"/>
        <dbReference type="ChEBI" id="CHEBI:15377"/>
        <dbReference type="ChEBI" id="CHEBI:15378"/>
        <dbReference type="ChEBI" id="CHEBI:59874"/>
        <dbReference type="ChEBI" id="CHEBI:78442"/>
        <dbReference type="ChEBI" id="CHEBI:138191"/>
        <dbReference type="EC" id="3.1.1.29"/>
    </reaction>
</comment>
<comment type="function">
    <text evidence="7">Hydrolyzes ribosome-free peptidyl-tRNAs (with 1 or more amino acids incorporated), which drop off the ribosome during protein synthesis, or as a result of ribosome stalling.</text>
</comment>
<reference evidence="9 10" key="1">
    <citation type="submission" date="2018-09" db="EMBL/GenBank/DDBJ databases">
        <title>Metagenome Assembled Genomes from an Advanced Water Purification Facility.</title>
        <authorList>
            <person name="Stamps B.W."/>
            <person name="Spear J.R."/>
        </authorList>
    </citation>
    <scope>NUCLEOTIDE SEQUENCE [LARGE SCALE GENOMIC DNA]</scope>
    <source>
        <strain evidence="9">Bin_27_1</strain>
    </source>
</reference>
<comment type="function">
    <text evidence="7">Catalyzes the release of premature peptidyl moieties from peptidyl-tRNA molecules trapped in stalled 50S ribosomal subunits, and thus maintains levels of free tRNAs and 50S ribosomes.</text>
</comment>
<evidence type="ECO:0000256" key="2">
    <source>
        <dbReference type="ARBA" id="ARBA00022555"/>
    </source>
</evidence>
<dbReference type="AlphaFoldDB" id="A0A5C7SH82"/>
<evidence type="ECO:0000313" key="10">
    <source>
        <dbReference type="Proteomes" id="UP000321192"/>
    </source>
</evidence>
<dbReference type="EMBL" id="SSFD01000232">
    <property type="protein sequence ID" value="TXH82799.1"/>
    <property type="molecule type" value="Genomic_DNA"/>
</dbReference>
<dbReference type="GO" id="GO:0004045">
    <property type="term" value="F:peptidyl-tRNA hydrolase activity"/>
    <property type="evidence" value="ECO:0007669"/>
    <property type="project" value="UniProtKB-UniRule"/>
</dbReference>
<dbReference type="NCBIfam" id="TIGR00447">
    <property type="entry name" value="pth"/>
    <property type="match status" value="1"/>
</dbReference>
<feature type="binding site" evidence="7">
    <location>
        <position position="119"/>
    </location>
    <ligand>
        <name>tRNA</name>
        <dbReference type="ChEBI" id="CHEBI:17843"/>
    </ligand>
</feature>
<dbReference type="InterPro" id="IPR001328">
    <property type="entry name" value="Pept_tRNA_hydro"/>
</dbReference>
<dbReference type="InterPro" id="IPR036416">
    <property type="entry name" value="Pept_tRNA_hydro_sf"/>
</dbReference>
<dbReference type="PANTHER" id="PTHR17224">
    <property type="entry name" value="PEPTIDYL-TRNA HYDROLASE"/>
    <property type="match status" value="1"/>
</dbReference>
<dbReference type="GO" id="GO:0006515">
    <property type="term" value="P:protein quality control for misfolded or incompletely synthesized proteins"/>
    <property type="evidence" value="ECO:0007669"/>
    <property type="project" value="UniProtKB-UniRule"/>
</dbReference>
<organism evidence="9 10">
    <name type="scientific">Thauera aminoaromatica</name>
    <dbReference type="NCBI Taxonomy" id="164330"/>
    <lineage>
        <taxon>Bacteria</taxon>
        <taxon>Pseudomonadati</taxon>
        <taxon>Pseudomonadota</taxon>
        <taxon>Betaproteobacteria</taxon>
        <taxon>Rhodocyclales</taxon>
        <taxon>Zoogloeaceae</taxon>
        <taxon>Thauera</taxon>
    </lineage>
</organism>
<evidence type="ECO:0000256" key="5">
    <source>
        <dbReference type="ARBA" id="ARBA00038063"/>
    </source>
</evidence>
<feature type="site" description="Discriminates between blocked and unblocked aminoacyl-tRNA" evidence="7">
    <location>
        <position position="17"/>
    </location>
</feature>
<dbReference type="EC" id="3.1.1.29" evidence="1 7"/>
<feature type="compositionally biased region" description="Pro residues" evidence="8">
    <location>
        <begin position="195"/>
        <end position="210"/>
    </location>
</feature>
<comment type="subunit">
    <text evidence="7">Monomer.</text>
</comment>
<comment type="similarity">
    <text evidence="5 7">Belongs to the PTH family.</text>
</comment>